<reference evidence="1 2" key="1">
    <citation type="journal article" date="2022" name="Plant J.">
        <title>Chromosome-level genome of Camellia lanceoleosa provides a valuable resource for understanding genome evolution and self-incompatibility.</title>
        <authorList>
            <person name="Gong W."/>
            <person name="Xiao S."/>
            <person name="Wang L."/>
            <person name="Liao Z."/>
            <person name="Chang Y."/>
            <person name="Mo W."/>
            <person name="Hu G."/>
            <person name="Li W."/>
            <person name="Zhao G."/>
            <person name="Zhu H."/>
            <person name="Hu X."/>
            <person name="Ji K."/>
            <person name="Xiang X."/>
            <person name="Song Q."/>
            <person name="Yuan D."/>
            <person name="Jin S."/>
            <person name="Zhang L."/>
        </authorList>
    </citation>
    <scope>NUCLEOTIDE SEQUENCE [LARGE SCALE GENOMIC DNA]</scope>
    <source>
        <strain evidence="1">SQ_2022a</strain>
    </source>
</reference>
<protein>
    <submittedName>
        <fullName evidence="1">Disease resistance protein</fullName>
    </submittedName>
</protein>
<evidence type="ECO:0000313" key="2">
    <source>
        <dbReference type="Proteomes" id="UP001060215"/>
    </source>
</evidence>
<gene>
    <name evidence="1" type="ORF">LOK49_LG03G02813</name>
</gene>
<dbReference type="Proteomes" id="UP001060215">
    <property type="component" value="Chromosome 6"/>
</dbReference>
<comment type="caution">
    <text evidence="1">The sequence shown here is derived from an EMBL/GenBank/DDBJ whole genome shotgun (WGS) entry which is preliminary data.</text>
</comment>
<sequence length="265" mass="29746">MHELPGLELPKLQLLNLDCNAGLPSMHSSYLHERMEEVKVQETPDSFYQGMKELRVLALSDVYGSLPTSLRNLTNLRTLSLFCCRLIDDDVSVIAALENLEILSFADSCIKELPKEIIGCLAHLKVLDLLNCKVERIYPGVLSSLSMLQELYIGSSFKRLAGDGKEESMERTNAIIAELASLSNLVALDIDLFNIKSFPRDWVIEKVKKFNITVHPSSTTTAWPYYPLPNELNLSSLDVTDLMDSTLEMLLKSTKILALESQLRV</sequence>
<proteinExistence type="predicted"/>
<name>A0ACC0IER3_9ERIC</name>
<organism evidence="1 2">
    <name type="scientific">Camellia lanceoleosa</name>
    <dbReference type="NCBI Taxonomy" id="1840588"/>
    <lineage>
        <taxon>Eukaryota</taxon>
        <taxon>Viridiplantae</taxon>
        <taxon>Streptophyta</taxon>
        <taxon>Embryophyta</taxon>
        <taxon>Tracheophyta</taxon>
        <taxon>Spermatophyta</taxon>
        <taxon>Magnoliopsida</taxon>
        <taxon>eudicotyledons</taxon>
        <taxon>Gunneridae</taxon>
        <taxon>Pentapetalae</taxon>
        <taxon>asterids</taxon>
        <taxon>Ericales</taxon>
        <taxon>Theaceae</taxon>
        <taxon>Camellia</taxon>
    </lineage>
</organism>
<accession>A0ACC0IER3</accession>
<evidence type="ECO:0000313" key="1">
    <source>
        <dbReference type="EMBL" id="KAI8023704.1"/>
    </source>
</evidence>
<dbReference type="EMBL" id="CM045763">
    <property type="protein sequence ID" value="KAI8023704.1"/>
    <property type="molecule type" value="Genomic_DNA"/>
</dbReference>
<keyword evidence="2" id="KW-1185">Reference proteome</keyword>